<dbReference type="AlphaFoldDB" id="A0A382I6C2"/>
<gene>
    <name evidence="1" type="ORF">METZ01_LOCUS248108</name>
</gene>
<accession>A0A382I6C2</accession>
<sequence length="239" mass="27792">MKEKFIKPVSVHDVDEDQLAALFRLFRNFYNEVDFDQFSSDFREKDGVFIMWSDDSLPMGFSTFRVDEFELPSGTIRTIFSGDTIIDRDHWGNQILAFSWIREAGVIKGRTPFTPLYWFLIVKGHRTYRYLPVFSKCYYPCPDLATPTDIKKIMDHLATTHFGECYDPGTGIIRFPESKGHLKPTYAAIPKNHMEIPEVRFFLEQNPGYSEGDELVCMTELTEDNLKPLAARIFRKGMQ</sequence>
<name>A0A382I6C2_9ZZZZ</name>
<reference evidence="1" key="1">
    <citation type="submission" date="2018-05" db="EMBL/GenBank/DDBJ databases">
        <authorList>
            <person name="Lanie J.A."/>
            <person name="Ng W.-L."/>
            <person name="Kazmierczak K.M."/>
            <person name="Andrzejewski T.M."/>
            <person name="Davidsen T.M."/>
            <person name="Wayne K.J."/>
            <person name="Tettelin H."/>
            <person name="Glass J.I."/>
            <person name="Rusch D."/>
            <person name="Podicherti R."/>
            <person name="Tsui H.-C.T."/>
            <person name="Winkler M.E."/>
        </authorList>
    </citation>
    <scope>NUCLEOTIDE SEQUENCE</scope>
</reference>
<dbReference type="EMBL" id="UINC01065508">
    <property type="protein sequence ID" value="SVB95254.1"/>
    <property type="molecule type" value="Genomic_DNA"/>
</dbReference>
<organism evidence="1">
    <name type="scientific">marine metagenome</name>
    <dbReference type="NCBI Taxonomy" id="408172"/>
    <lineage>
        <taxon>unclassified sequences</taxon>
        <taxon>metagenomes</taxon>
        <taxon>ecological metagenomes</taxon>
    </lineage>
</organism>
<evidence type="ECO:0008006" key="2">
    <source>
        <dbReference type="Google" id="ProtNLM"/>
    </source>
</evidence>
<proteinExistence type="predicted"/>
<evidence type="ECO:0000313" key="1">
    <source>
        <dbReference type="EMBL" id="SVB95254.1"/>
    </source>
</evidence>
<protein>
    <recommendedName>
        <fullName evidence="2">N-acetyltransferase domain-containing protein</fullName>
    </recommendedName>
</protein>